<sequence length="247" mass="27593">AELRIAAHLSAEPRLLDALARPGADIFRQLTAQWKGKLEDHVTEEERGHTKALCYGLLYGMTPVGLAERLGIDEAKATTFQRSFLLQFRGLQRWIDSLVAKVRETGWVSTISGKRRRLPAISHKAPSARAQAMAAIDREMTAQRRCCGLTPHSDCRGAHLLLQMHDELVFEVPAAALNDCARLVRRCMESAAPQLTVPMPVKLRTGPNWADLRELQLSVSSLIGVCNATMYMRCQNRIKNDFAFFAL</sequence>
<dbReference type="GO" id="GO:0006302">
    <property type="term" value="P:double-strand break repair"/>
    <property type="evidence" value="ECO:0007669"/>
    <property type="project" value="TreeGrafter"/>
</dbReference>
<dbReference type="WBParaSite" id="maker-uti_cns_0000333-snap-gene-1.12-mRNA-1">
    <property type="protein sequence ID" value="maker-uti_cns_0000333-snap-gene-1.12-mRNA-1"/>
    <property type="gene ID" value="maker-uti_cns_0000333-snap-gene-1.12"/>
</dbReference>
<proteinExistence type="predicted"/>
<dbReference type="AlphaFoldDB" id="A0A1I8FY65"/>
<keyword evidence="2" id="KW-1185">Reference proteome</keyword>
<reference evidence="3" key="1">
    <citation type="submission" date="2016-11" db="UniProtKB">
        <authorList>
            <consortium name="WormBaseParasite"/>
        </authorList>
    </citation>
    <scope>IDENTIFICATION</scope>
</reference>
<dbReference type="SMART" id="SM00482">
    <property type="entry name" value="POLAc"/>
    <property type="match status" value="1"/>
</dbReference>
<dbReference type="PANTHER" id="PTHR10133">
    <property type="entry name" value="DNA POLYMERASE I"/>
    <property type="match status" value="1"/>
</dbReference>
<evidence type="ECO:0000313" key="3">
    <source>
        <dbReference type="WBParaSite" id="maker-uti_cns_0000333-snap-gene-1.12-mRNA-1"/>
    </source>
</evidence>
<evidence type="ECO:0000313" key="2">
    <source>
        <dbReference type="Proteomes" id="UP000095280"/>
    </source>
</evidence>
<organism evidence="2 3">
    <name type="scientific">Macrostomum lignano</name>
    <dbReference type="NCBI Taxonomy" id="282301"/>
    <lineage>
        <taxon>Eukaryota</taxon>
        <taxon>Metazoa</taxon>
        <taxon>Spiralia</taxon>
        <taxon>Lophotrochozoa</taxon>
        <taxon>Platyhelminthes</taxon>
        <taxon>Rhabditophora</taxon>
        <taxon>Macrostomorpha</taxon>
        <taxon>Macrostomida</taxon>
        <taxon>Macrostomidae</taxon>
        <taxon>Macrostomum</taxon>
    </lineage>
</organism>
<accession>A0A1I8FY65</accession>
<dbReference type="GO" id="GO:0003887">
    <property type="term" value="F:DNA-directed DNA polymerase activity"/>
    <property type="evidence" value="ECO:0007669"/>
    <property type="project" value="InterPro"/>
</dbReference>
<dbReference type="Pfam" id="PF00476">
    <property type="entry name" value="DNA_pol_A"/>
    <property type="match status" value="1"/>
</dbReference>
<feature type="domain" description="DNA-directed DNA polymerase family A palm" evidence="1">
    <location>
        <begin position="1"/>
        <end position="176"/>
    </location>
</feature>
<dbReference type="InterPro" id="IPR002298">
    <property type="entry name" value="DNA_polymerase_A"/>
</dbReference>
<dbReference type="SUPFAM" id="SSF56672">
    <property type="entry name" value="DNA/RNA polymerases"/>
    <property type="match status" value="1"/>
</dbReference>
<dbReference type="Gene3D" id="1.10.150.20">
    <property type="entry name" value="5' to 3' exonuclease, C-terminal subdomain"/>
    <property type="match status" value="1"/>
</dbReference>
<protein>
    <submittedName>
        <fullName evidence="3">POLAc domain-containing protein</fullName>
    </submittedName>
</protein>
<dbReference type="PRINTS" id="PR00868">
    <property type="entry name" value="DNAPOLI"/>
</dbReference>
<evidence type="ECO:0000259" key="1">
    <source>
        <dbReference type="SMART" id="SM00482"/>
    </source>
</evidence>
<dbReference type="PANTHER" id="PTHR10133:SF62">
    <property type="entry name" value="DNA POLYMERASE THETA"/>
    <property type="match status" value="1"/>
</dbReference>
<dbReference type="GO" id="GO:0006261">
    <property type="term" value="P:DNA-templated DNA replication"/>
    <property type="evidence" value="ECO:0007669"/>
    <property type="project" value="InterPro"/>
</dbReference>
<dbReference type="InterPro" id="IPR043502">
    <property type="entry name" value="DNA/RNA_pol_sf"/>
</dbReference>
<dbReference type="Proteomes" id="UP000095280">
    <property type="component" value="Unplaced"/>
</dbReference>
<name>A0A1I8FY65_9PLAT</name>
<dbReference type="InterPro" id="IPR001098">
    <property type="entry name" value="DNA-dir_DNA_pol_A_palm_dom"/>
</dbReference>
<dbReference type="Gene3D" id="3.30.70.370">
    <property type="match status" value="1"/>
</dbReference>
<dbReference type="GO" id="GO:0003677">
    <property type="term" value="F:DNA binding"/>
    <property type="evidence" value="ECO:0007669"/>
    <property type="project" value="InterPro"/>
</dbReference>